<dbReference type="Proteomes" id="UP000176288">
    <property type="component" value="Chromosome"/>
</dbReference>
<feature type="domain" description="YdhG-like" evidence="1">
    <location>
        <begin position="16"/>
        <end position="111"/>
    </location>
</feature>
<sequence length="125" mass="14537">MSAYDQWLAEVPSELKRQKLTEILQWIQRSYPDLTVEIKWKQPMFIDPEGHFIIAFSYSKPNILVAPEGYLIEQFSEKIIAAGYSHGKKLMRIGDNQAVDYDLLSDFIETNLKVRKGTVGFWHKS</sequence>
<name>A0A1D9MK79_9ACTO</name>
<dbReference type="Pfam" id="PF08818">
    <property type="entry name" value="DUF1801"/>
    <property type="match status" value="1"/>
</dbReference>
<protein>
    <recommendedName>
        <fullName evidence="1">YdhG-like domain-containing protein</fullName>
    </recommendedName>
</protein>
<dbReference type="InterPro" id="IPR014922">
    <property type="entry name" value="YdhG-like"/>
</dbReference>
<dbReference type="EMBL" id="CP017812">
    <property type="protein sequence ID" value="AOZ72714.1"/>
    <property type="molecule type" value="Genomic_DNA"/>
</dbReference>
<dbReference type="RefSeq" id="WP_071164180.1">
    <property type="nucleotide sequence ID" value="NZ_CP017812.1"/>
</dbReference>
<keyword evidence="3" id="KW-1185">Reference proteome</keyword>
<dbReference type="AlphaFoldDB" id="A0A1D9MK79"/>
<accession>A0A1D9MK79</accession>
<reference evidence="2 3" key="1">
    <citation type="submission" date="2016-10" db="EMBL/GenBank/DDBJ databases">
        <title>Actinomyces aegypiusis sp. nov., isolated from the Aegypius monachus in Qinghai Tibet Plateau China.</title>
        <authorList>
            <person name="Wang Y."/>
        </authorList>
    </citation>
    <scope>NUCLEOTIDE SEQUENCE [LARGE SCALE GENOMIC DNA]</scope>
    <source>
        <strain evidence="2 3">VUL4_3</strain>
    </source>
</reference>
<evidence type="ECO:0000313" key="2">
    <source>
        <dbReference type="EMBL" id="AOZ72714.1"/>
    </source>
</evidence>
<evidence type="ECO:0000259" key="1">
    <source>
        <dbReference type="Pfam" id="PF08818"/>
    </source>
</evidence>
<dbReference type="KEGG" id="avu:BK816_04915"/>
<organism evidence="2 3">
    <name type="scientific">Boudabousia tangfeifanii</name>
    <dbReference type="NCBI Taxonomy" id="1912795"/>
    <lineage>
        <taxon>Bacteria</taxon>
        <taxon>Bacillati</taxon>
        <taxon>Actinomycetota</taxon>
        <taxon>Actinomycetes</taxon>
        <taxon>Actinomycetales</taxon>
        <taxon>Actinomycetaceae</taxon>
        <taxon>Boudabousia</taxon>
    </lineage>
</organism>
<dbReference type="SUPFAM" id="SSF159888">
    <property type="entry name" value="YdhG-like"/>
    <property type="match status" value="1"/>
</dbReference>
<proteinExistence type="predicted"/>
<dbReference type="Gene3D" id="3.90.1150.200">
    <property type="match status" value="1"/>
</dbReference>
<evidence type="ECO:0000313" key="3">
    <source>
        <dbReference type="Proteomes" id="UP000176288"/>
    </source>
</evidence>
<gene>
    <name evidence="2" type="ORF">BK816_04915</name>
</gene>